<protein>
    <recommendedName>
        <fullName evidence="1">DUF6922 domain-containing protein</fullName>
    </recommendedName>
</protein>
<keyword evidence="3" id="KW-1185">Reference proteome</keyword>
<dbReference type="OrthoDB" id="1364214at2"/>
<evidence type="ECO:0000259" key="1">
    <source>
        <dbReference type="Pfam" id="PF21956"/>
    </source>
</evidence>
<name>A0A4Q7PDJ6_9BACT</name>
<reference evidence="2 3" key="1">
    <citation type="submission" date="2019-02" db="EMBL/GenBank/DDBJ databases">
        <title>Genomic Encyclopedia of Archaeal and Bacterial Type Strains, Phase II (KMG-II): from individual species to whole genera.</title>
        <authorList>
            <person name="Goeker M."/>
        </authorList>
    </citation>
    <scope>NUCLEOTIDE SEQUENCE [LARGE SCALE GENOMIC DNA]</scope>
    <source>
        <strain evidence="2 3">DSM 21411</strain>
    </source>
</reference>
<accession>A0A4Q7PDJ6</accession>
<dbReference type="Proteomes" id="UP000292209">
    <property type="component" value="Unassembled WGS sequence"/>
</dbReference>
<feature type="domain" description="DUF6922" evidence="1">
    <location>
        <begin position="13"/>
        <end position="63"/>
    </location>
</feature>
<dbReference type="Pfam" id="PF21956">
    <property type="entry name" value="DUF6922"/>
    <property type="match status" value="1"/>
</dbReference>
<dbReference type="RefSeq" id="WP_130277170.1">
    <property type="nucleotide sequence ID" value="NZ_SGXG01000001.1"/>
</dbReference>
<dbReference type="AlphaFoldDB" id="A0A4Q7PDJ6"/>
<dbReference type="EMBL" id="SGXG01000001">
    <property type="protein sequence ID" value="RZS98483.1"/>
    <property type="molecule type" value="Genomic_DNA"/>
</dbReference>
<evidence type="ECO:0000313" key="3">
    <source>
        <dbReference type="Proteomes" id="UP000292209"/>
    </source>
</evidence>
<organism evidence="2 3">
    <name type="scientific">Cecembia calidifontis</name>
    <dbReference type="NCBI Taxonomy" id="1187080"/>
    <lineage>
        <taxon>Bacteria</taxon>
        <taxon>Pseudomonadati</taxon>
        <taxon>Bacteroidota</taxon>
        <taxon>Cytophagia</taxon>
        <taxon>Cytophagales</taxon>
        <taxon>Cyclobacteriaceae</taxon>
        <taxon>Cecembia</taxon>
    </lineage>
</organism>
<evidence type="ECO:0000313" key="2">
    <source>
        <dbReference type="EMBL" id="RZS98483.1"/>
    </source>
</evidence>
<dbReference type="InterPro" id="IPR053830">
    <property type="entry name" value="DUF6922"/>
</dbReference>
<gene>
    <name evidence="2" type="ORF">BC751_4139</name>
</gene>
<proteinExistence type="predicted"/>
<sequence length="127" mass="14927">MNKLDKNSRLSGFSPVLFWDMDSKALDVIQSKKLIIERVLEYGLIEDWKLLQKIYGLEEIKHVALNMRSIDDVTLSFLCHFFDLEKTDFRCYTGKQSIPSFWEFRIELNNSIPKSTKKQLTINSGFE</sequence>
<comment type="caution">
    <text evidence="2">The sequence shown here is derived from an EMBL/GenBank/DDBJ whole genome shotgun (WGS) entry which is preliminary data.</text>
</comment>